<evidence type="ECO:0000313" key="2">
    <source>
        <dbReference type="Proteomes" id="UP000233606"/>
    </source>
</evidence>
<gene>
    <name evidence="1" type="ORF">CW682_05810</name>
</gene>
<proteinExistence type="predicted"/>
<name>A0ACC9MTC6_9STAP</name>
<dbReference type="EMBL" id="PIWU01000006">
    <property type="protein sequence ID" value="PKE56715.1"/>
    <property type="molecule type" value="Genomic_DNA"/>
</dbReference>
<protein>
    <submittedName>
        <fullName evidence="1">Uncharacterized protein</fullName>
    </submittedName>
</protein>
<comment type="caution">
    <text evidence="1">The sequence shown here is derived from an EMBL/GenBank/DDBJ whole genome shotgun (WGS) entry which is preliminary data.</text>
</comment>
<reference evidence="1" key="1">
    <citation type="submission" date="2017-12" db="EMBL/GenBank/DDBJ databases">
        <title>Genomics of Macrococcus caseolyticus.</title>
        <authorList>
            <person name="MacFadyen A.C."/>
            <person name="Paterson G.K."/>
        </authorList>
    </citation>
    <scope>NUCLEOTIDE SEQUENCE</scope>
    <source>
        <strain evidence="1">5459_5_49</strain>
    </source>
</reference>
<evidence type="ECO:0000313" key="1">
    <source>
        <dbReference type="EMBL" id="PKE56715.1"/>
    </source>
</evidence>
<accession>A0ACC9MTC6</accession>
<organism evidence="1 2">
    <name type="scientific">Macrococcoides caseolyticum</name>
    <dbReference type="NCBI Taxonomy" id="69966"/>
    <lineage>
        <taxon>Bacteria</taxon>
        <taxon>Bacillati</taxon>
        <taxon>Bacillota</taxon>
        <taxon>Bacilli</taxon>
        <taxon>Bacillales</taxon>
        <taxon>Staphylococcaceae</taxon>
        <taxon>Macrococcoides</taxon>
    </lineage>
</organism>
<sequence length="84" mass="9909">MMNNNLLFNEVSEVIERIIATDIQAKASFTVEDGMTTIEFKHIDKRYAEGHRSIYLFDFQCNHKLRAWHYQLDKVFEGGLLDEL</sequence>
<dbReference type="Proteomes" id="UP000233606">
    <property type="component" value="Unassembled WGS sequence"/>
</dbReference>
<keyword evidence="2" id="KW-1185">Reference proteome</keyword>